<accession>C0VYP3</accession>
<sequence>MHLHCVENTDEIQKVTFERISEQLTVLDAKLEIDAEHHTALARINDVPFQFNFTSGDKFLSIRAIWESGLEKDASKMAHLFTAADSWNREKYFPTVYIEWTGETAHVVADYIVGVEAGLDNAQLLENISAAVSTGIDALQFMAHVVSTIKSM</sequence>
<keyword evidence="2" id="KW-1185">Reference proteome</keyword>
<comment type="caution">
    <text evidence="1">The sequence shown here is derived from an EMBL/GenBank/DDBJ whole genome shotgun (WGS) entry which is preliminary data.</text>
</comment>
<gene>
    <name evidence="1" type="ORF">HMPREF0044_0283</name>
</gene>
<dbReference type="eggNOG" id="ENOG50328QI">
    <property type="taxonomic scope" value="Bacteria"/>
</dbReference>
<proteinExistence type="predicted"/>
<evidence type="ECO:0000313" key="1">
    <source>
        <dbReference type="EMBL" id="EEH64546.1"/>
    </source>
</evidence>
<dbReference type="InterPro" id="IPR019660">
    <property type="entry name" value="Put_sensory_transdc_reg_YbjN"/>
</dbReference>
<dbReference type="EMBL" id="ACFG01000004">
    <property type="protein sequence ID" value="EEH64546.1"/>
    <property type="molecule type" value="Genomic_DNA"/>
</dbReference>
<evidence type="ECO:0008006" key="3">
    <source>
        <dbReference type="Google" id="ProtNLM"/>
    </source>
</evidence>
<reference evidence="1 2" key="1">
    <citation type="submission" date="2009-01" db="EMBL/GenBank/DDBJ databases">
        <authorList>
            <person name="Qin X."/>
            <person name="Bachman B."/>
            <person name="Battles P."/>
            <person name="Bell A."/>
            <person name="Bess C."/>
            <person name="Bickham C."/>
            <person name="Chaboub L."/>
            <person name="Chen D."/>
            <person name="Coyle M."/>
            <person name="Deiros D.R."/>
            <person name="Dinh H."/>
            <person name="Forbes L."/>
            <person name="Fowler G."/>
            <person name="Francisco L."/>
            <person name="Fu Q."/>
            <person name="Gubbala S."/>
            <person name="Hale W."/>
            <person name="Han Y."/>
            <person name="Hemphill L."/>
            <person name="Highlander S.K."/>
            <person name="Hirani K."/>
            <person name="Hogues M."/>
            <person name="Jackson L."/>
            <person name="Jakkamsetti A."/>
            <person name="Javaid M."/>
            <person name="Jiang H."/>
            <person name="Korchina V."/>
            <person name="Kovar C."/>
            <person name="Lara F."/>
            <person name="Lee S."/>
            <person name="Mata R."/>
            <person name="Mathew T."/>
            <person name="Moen C."/>
            <person name="Morales K."/>
            <person name="Munidasa M."/>
            <person name="Nazareth L."/>
            <person name="Ngo R."/>
            <person name="Nguyen L."/>
            <person name="Okwuonu G."/>
            <person name="Ongeri F."/>
            <person name="Patil S."/>
            <person name="Petrosino J."/>
            <person name="Pham C."/>
            <person name="Pham P."/>
            <person name="Pu L.-L."/>
            <person name="Puazo M."/>
            <person name="Raj R."/>
            <person name="Reid J."/>
            <person name="Rouhana J."/>
            <person name="Saada N."/>
            <person name="Shang Y."/>
            <person name="Simmons D."/>
            <person name="Thornton R."/>
            <person name="Warren J."/>
            <person name="Weissenberger G."/>
            <person name="Zhang J."/>
            <person name="Zhang L."/>
            <person name="Zhou C."/>
            <person name="Zhu D."/>
            <person name="Muzny D."/>
            <person name="Worley K."/>
            <person name="Gibbs R."/>
        </authorList>
    </citation>
    <scope>NUCLEOTIDE SEQUENCE [LARGE SCALE GENOMIC DNA]</scope>
    <source>
        <strain evidence="1 2">DSM 15436</strain>
    </source>
</reference>
<dbReference type="AlphaFoldDB" id="C0VYP3"/>
<dbReference type="STRING" id="525245.HMPREF0044_0283"/>
<evidence type="ECO:0000313" key="2">
    <source>
        <dbReference type="Proteomes" id="UP000010301"/>
    </source>
</evidence>
<dbReference type="OrthoDB" id="3256964at2"/>
<organism evidence="1 2">
    <name type="scientific">Gleimia coleocanis DSM 15436</name>
    <dbReference type="NCBI Taxonomy" id="525245"/>
    <lineage>
        <taxon>Bacteria</taxon>
        <taxon>Bacillati</taxon>
        <taxon>Actinomycetota</taxon>
        <taxon>Actinomycetes</taxon>
        <taxon>Actinomycetales</taxon>
        <taxon>Actinomycetaceae</taxon>
        <taxon>Gleimia</taxon>
    </lineage>
</organism>
<dbReference type="RefSeq" id="WP_006547280.1">
    <property type="nucleotide sequence ID" value="NZ_DS999545.1"/>
</dbReference>
<protein>
    <recommendedName>
        <fullName evidence="3">Bacterial sensory transduction regulator</fullName>
    </recommendedName>
</protein>
<dbReference type="HOGENOM" id="CLU_115267_0_0_11"/>
<dbReference type="Proteomes" id="UP000010301">
    <property type="component" value="Unassembled WGS sequence"/>
</dbReference>
<name>C0VYP3_9ACTO</name>
<dbReference type="Pfam" id="PF10722">
    <property type="entry name" value="YbjN"/>
    <property type="match status" value="1"/>
</dbReference>